<reference evidence="1 2" key="1">
    <citation type="submission" date="2018-01" db="EMBL/GenBank/DDBJ databases">
        <title>Co-occurrence of chitin degradation, pigmentation and bioactivity in marine Pseudoalteromonas.</title>
        <authorList>
            <person name="Paulsen S."/>
            <person name="Gram L."/>
            <person name="Machado H."/>
        </authorList>
    </citation>
    <scope>NUCLEOTIDE SEQUENCE [LARGE SCALE GENOMIC DNA]</scope>
    <source>
        <strain evidence="1 2">S3898</strain>
    </source>
</reference>
<dbReference type="PROSITE" id="PS51257">
    <property type="entry name" value="PROKAR_LIPOPROTEIN"/>
    <property type="match status" value="1"/>
</dbReference>
<organism evidence="1 2">
    <name type="scientific">Pseudoalteromonas phenolica</name>
    <dbReference type="NCBI Taxonomy" id="161398"/>
    <lineage>
        <taxon>Bacteria</taxon>
        <taxon>Pseudomonadati</taxon>
        <taxon>Pseudomonadota</taxon>
        <taxon>Gammaproteobacteria</taxon>
        <taxon>Alteromonadales</taxon>
        <taxon>Pseudoalteromonadaceae</taxon>
        <taxon>Pseudoalteromonas</taxon>
    </lineage>
</organism>
<comment type="caution">
    <text evidence="1">The sequence shown here is derived from an EMBL/GenBank/DDBJ whole genome shotgun (WGS) entry which is preliminary data.</text>
</comment>
<sequence length="367" mass="40947">MKWIRSFPLFLLLTYLLLSGCNTTLGLKKQQDNLRIPSWFINPVNKEVIGFIGAAAKFDSQGKINIAGSRKAALALLLTHHQLAFSGFDHAQLQSSAKLVLSQTHTVRFLPEFNHQGVIYSYATLEQNPFSLSQQQTLAHLSRCQFTQCSPSWLCDEKSNTITGVSFFTSSPSQQLSKAQQNANLIANLLYQSQVNATEYLSQSGHEKLAIQSASFSQSSQVSAKTTRTNQLLLKNVCEYNSTLIGNFVLPEPAIKLARDWQSQSMYQDRSLIQGRFGYGGQMSPDLLLSSAIELAIKDALIELAKIKGIEIEQASSLTFNNGYYFISHSKMTVDEQVSGQLLDIKLSYQQDHPIVNVWLLETKQPL</sequence>
<evidence type="ECO:0000313" key="2">
    <source>
        <dbReference type="Proteomes" id="UP000291338"/>
    </source>
</evidence>
<accession>A0A4V2EJJ6</accession>
<proteinExistence type="predicted"/>
<dbReference type="Proteomes" id="UP000291338">
    <property type="component" value="Unassembled WGS sequence"/>
</dbReference>
<dbReference type="AlphaFoldDB" id="A0A4V2EJJ6"/>
<evidence type="ECO:0000313" key="1">
    <source>
        <dbReference type="EMBL" id="RZQ52578.1"/>
    </source>
</evidence>
<gene>
    <name evidence="1" type="ORF">C1E23_13325</name>
</gene>
<name>A0A4V2EJJ6_9GAMM</name>
<dbReference type="EMBL" id="PPSX01000048">
    <property type="protein sequence ID" value="RZQ52578.1"/>
    <property type="molecule type" value="Genomic_DNA"/>
</dbReference>
<dbReference type="RefSeq" id="WP_130256046.1">
    <property type="nucleotide sequence ID" value="NZ_PPSX01000048.1"/>
</dbReference>
<protein>
    <submittedName>
        <fullName evidence="1">Uncharacterized protein</fullName>
    </submittedName>
</protein>